<evidence type="ECO:0000313" key="2">
    <source>
        <dbReference type="Proteomes" id="UP001597216"/>
    </source>
</evidence>
<reference evidence="2" key="1">
    <citation type="journal article" date="2019" name="Int. J. Syst. Evol. Microbiol.">
        <title>The Global Catalogue of Microorganisms (GCM) 10K type strain sequencing project: providing services to taxonomists for standard genome sequencing and annotation.</title>
        <authorList>
            <consortium name="The Broad Institute Genomics Platform"/>
            <consortium name="The Broad Institute Genome Sequencing Center for Infectious Disease"/>
            <person name="Wu L."/>
            <person name="Ma J."/>
        </authorList>
    </citation>
    <scope>NUCLEOTIDE SEQUENCE [LARGE SCALE GENOMIC DNA]</scope>
    <source>
        <strain evidence="2">CCUG 55074</strain>
    </source>
</reference>
<dbReference type="Proteomes" id="UP001597216">
    <property type="component" value="Unassembled WGS sequence"/>
</dbReference>
<dbReference type="EMBL" id="JBHTLQ010000067">
    <property type="protein sequence ID" value="MFD1192615.1"/>
    <property type="molecule type" value="Genomic_DNA"/>
</dbReference>
<accession>A0ABW3T6C6</accession>
<dbReference type="InterPro" id="IPR010260">
    <property type="entry name" value="AlpA"/>
</dbReference>
<comment type="caution">
    <text evidence="1">The sequence shown here is derived from an EMBL/GenBank/DDBJ whole genome shotgun (WGS) entry which is preliminary data.</text>
</comment>
<name>A0ABW3T6C6_9CAUL</name>
<dbReference type="Pfam" id="PF05930">
    <property type="entry name" value="Phage_AlpA"/>
    <property type="match status" value="1"/>
</dbReference>
<evidence type="ECO:0000313" key="1">
    <source>
        <dbReference type="EMBL" id="MFD1192615.1"/>
    </source>
</evidence>
<protein>
    <submittedName>
        <fullName evidence="1">Helix-turn-helix transcriptional regulator</fullName>
    </submittedName>
</protein>
<keyword evidence="2" id="KW-1185">Reference proteome</keyword>
<dbReference type="RefSeq" id="WP_377354644.1">
    <property type="nucleotide sequence ID" value="NZ_JBHTLQ010000067.1"/>
</dbReference>
<dbReference type="Gene3D" id="1.10.238.160">
    <property type="match status" value="1"/>
</dbReference>
<sequence>MTCQNKEDARLLRRRDVIRRTNMTRYMIDELEAEGLFPARVKIGKRSVFWSAEAVDEYIERQIKQSRLPSTSAEQVLG</sequence>
<organism evidence="1 2">
    <name type="scientific">Phenylobacterium conjunctum</name>
    <dbReference type="NCBI Taxonomy" id="1298959"/>
    <lineage>
        <taxon>Bacteria</taxon>
        <taxon>Pseudomonadati</taxon>
        <taxon>Pseudomonadota</taxon>
        <taxon>Alphaproteobacteria</taxon>
        <taxon>Caulobacterales</taxon>
        <taxon>Caulobacteraceae</taxon>
        <taxon>Phenylobacterium</taxon>
    </lineage>
</organism>
<gene>
    <name evidence="1" type="ORF">ACFQ27_18635</name>
</gene>
<proteinExistence type="predicted"/>